<protein>
    <submittedName>
        <fullName evidence="2">Uncharacterized protein</fullName>
    </submittedName>
</protein>
<organism evidence="2 3">
    <name type="scientific">Aspergillus vadensis (strain CBS 113365 / IMI 142717 / IBT 24658)</name>
    <dbReference type="NCBI Taxonomy" id="1448311"/>
    <lineage>
        <taxon>Eukaryota</taxon>
        <taxon>Fungi</taxon>
        <taxon>Dikarya</taxon>
        <taxon>Ascomycota</taxon>
        <taxon>Pezizomycotina</taxon>
        <taxon>Eurotiomycetes</taxon>
        <taxon>Eurotiomycetidae</taxon>
        <taxon>Eurotiales</taxon>
        <taxon>Aspergillaceae</taxon>
        <taxon>Aspergillus</taxon>
        <taxon>Aspergillus subgen. Circumdati</taxon>
    </lineage>
</organism>
<name>A0A319AY06_ASPVC</name>
<dbReference type="EMBL" id="KZ821642">
    <property type="protein sequence ID" value="PYH64655.1"/>
    <property type="molecule type" value="Genomic_DNA"/>
</dbReference>
<feature type="compositionally biased region" description="Polar residues" evidence="1">
    <location>
        <begin position="53"/>
        <end position="72"/>
    </location>
</feature>
<dbReference type="GeneID" id="37206174"/>
<keyword evidence="3" id="KW-1185">Reference proteome</keyword>
<evidence type="ECO:0000313" key="2">
    <source>
        <dbReference type="EMBL" id="PYH64655.1"/>
    </source>
</evidence>
<dbReference type="AlphaFoldDB" id="A0A319AY06"/>
<feature type="region of interest" description="Disordered" evidence="1">
    <location>
        <begin position="45"/>
        <end position="72"/>
    </location>
</feature>
<dbReference type="OrthoDB" id="10539478at2759"/>
<dbReference type="Proteomes" id="UP000248405">
    <property type="component" value="Unassembled WGS sequence"/>
</dbReference>
<evidence type="ECO:0000313" key="3">
    <source>
        <dbReference type="Proteomes" id="UP000248405"/>
    </source>
</evidence>
<sequence length="141" mass="15421">MAGHPRPTGRIVILLNSVVFTTGWSLCARRRRLSLLTLFLFSSSPNSPANDPEPQSASACQQGSRPSKANSTKQRASYFAFKNSSAFNLIRFTQLIVPQSVSKHTVRTSQANGVSFSSPEIPIDMSGRRCSGRITSQFVKT</sequence>
<evidence type="ECO:0000256" key="1">
    <source>
        <dbReference type="SAM" id="MobiDB-lite"/>
    </source>
</evidence>
<proteinExistence type="predicted"/>
<gene>
    <name evidence="2" type="ORF">BO88DRAFT_158865</name>
</gene>
<reference evidence="2" key="1">
    <citation type="submission" date="2016-12" db="EMBL/GenBank/DDBJ databases">
        <title>The genomes of Aspergillus section Nigri reveals drivers in fungal speciation.</title>
        <authorList>
            <consortium name="DOE Joint Genome Institute"/>
            <person name="Vesth T.C."/>
            <person name="Nybo J."/>
            <person name="Theobald S."/>
            <person name="Brandl J."/>
            <person name="Frisvad J.C."/>
            <person name="Nielsen K.F."/>
            <person name="Lyhne E.K."/>
            <person name="Kogle M.E."/>
            <person name="Kuo A."/>
            <person name="Riley R."/>
            <person name="Clum A."/>
            <person name="Nolan M."/>
            <person name="Lipzen A."/>
            <person name="Salamov A."/>
            <person name="Henrissat B."/>
            <person name="Wiebenga A."/>
            <person name="De Vries R.P."/>
            <person name="Grigoriev I.V."/>
            <person name="Mortensen U.H."/>
            <person name="Andersen M.R."/>
            <person name="Baker S.E."/>
        </authorList>
    </citation>
    <scope>NUCLEOTIDE SEQUENCE [LARGE SCALE GENOMIC DNA]</scope>
    <source>
        <strain evidence="2">CBS 113365</strain>
    </source>
</reference>
<accession>A0A319AY06</accession>
<dbReference type="RefSeq" id="XP_025558449.1">
    <property type="nucleotide sequence ID" value="XM_025701582.1"/>
</dbReference>